<keyword evidence="6" id="KW-0812">Transmembrane</keyword>
<dbReference type="PANTHER" id="PTHR24421">
    <property type="entry name" value="NITRATE/NITRITE SENSOR PROTEIN NARX-RELATED"/>
    <property type="match status" value="1"/>
</dbReference>
<sequence>MGQAVYAATDLAVGIAFVLGGLVAWRDGRARRPAALMALAGGLWFVGNLGGLPGAVGSVAASAAYLHRGPLLHLDLTLPTGRPRSRVVLSAVVVGYAVSAVPALARSAAVSLAVAGGLLAVTALRQRLSIDALPVAALAAALAGPALVRLMLPASTSGAAMLLYDGCLLVLAAALTERLLRARSVDVADLVVGLSVAPSQTLRDALARTVGDHTLQVAYVEGDGLVDTLGAPWRPDPDDGRTLTPLERDGQIIGFISHDPAVLADPVLVEAVATAAALTSTNARLQADVDRQSAEVYASRRRLVSAGIEERRRLEAELSLGPGARLRRVVALLQAVPATATRDGVVDVARDQAARVGSDLRDLARGLRPMALRASGLAGAINELAPSARFPVLVETDVSEPSEGVAETVYYVCAEGLTNVARHAQAQSASIRVTLEGDQVRVVVTDDGRGGADPTGSGLRGLADRVQALGGTLSVTSDSAGTQLQAVVPIDA</sequence>
<evidence type="ECO:0000256" key="6">
    <source>
        <dbReference type="SAM" id="Phobius"/>
    </source>
</evidence>
<dbReference type="InterPro" id="IPR036890">
    <property type="entry name" value="HATPase_C_sf"/>
</dbReference>
<keyword evidence="9" id="KW-1185">Reference proteome</keyword>
<accession>A0ABP5C0H7</accession>
<feature type="domain" description="Histidine kinase/HSP90-like ATPase" evidence="7">
    <location>
        <begin position="406"/>
        <end position="490"/>
    </location>
</feature>
<keyword evidence="6" id="KW-0472">Membrane</keyword>
<evidence type="ECO:0000256" key="1">
    <source>
        <dbReference type="ARBA" id="ARBA00000085"/>
    </source>
</evidence>
<dbReference type="Pfam" id="PF02518">
    <property type="entry name" value="HATPase_c"/>
    <property type="match status" value="1"/>
</dbReference>
<name>A0ABP5C0H7_9ACTN</name>
<evidence type="ECO:0000256" key="3">
    <source>
        <dbReference type="ARBA" id="ARBA00022679"/>
    </source>
</evidence>
<feature type="transmembrane region" description="Helical" evidence="6">
    <location>
        <begin position="37"/>
        <end position="67"/>
    </location>
</feature>
<dbReference type="EC" id="2.7.13.3" evidence="2"/>
<feature type="transmembrane region" description="Helical" evidence="6">
    <location>
        <begin position="87"/>
        <end position="120"/>
    </location>
</feature>
<protein>
    <recommendedName>
        <fullName evidence="2">histidine kinase</fullName>
        <ecNumber evidence="2">2.7.13.3</ecNumber>
    </recommendedName>
</protein>
<dbReference type="InterPro" id="IPR003594">
    <property type="entry name" value="HATPase_dom"/>
</dbReference>
<comment type="catalytic activity">
    <reaction evidence="1">
        <text>ATP + protein L-histidine = ADP + protein N-phospho-L-histidine.</text>
        <dbReference type="EC" id="2.7.13.3"/>
    </reaction>
</comment>
<proteinExistence type="predicted"/>
<evidence type="ECO:0000256" key="4">
    <source>
        <dbReference type="ARBA" id="ARBA00022777"/>
    </source>
</evidence>
<dbReference type="PANTHER" id="PTHR24421:SF10">
    <property type="entry name" value="NITRATE_NITRITE SENSOR PROTEIN NARQ"/>
    <property type="match status" value="1"/>
</dbReference>
<evidence type="ECO:0000313" key="9">
    <source>
        <dbReference type="Proteomes" id="UP001500571"/>
    </source>
</evidence>
<keyword evidence="3" id="KW-0808">Transferase</keyword>
<dbReference type="SUPFAM" id="SSF55874">
    <property type="entry name" value="ATPase domain of HSP90 chaperone/DNA topoisomerase II/histidine kinase"/>
    <property type="match status" value="1"/>
</dbReference>
<dbReference type="InterPro" id="IPR050482">
    <property type="entry name" value="Sensor_HK_TwoCompSys"/>
</dbReference>
<dbReference type="CDD" id="cd16917">
    <property type="entry name" value="HATPase_UhpB-NarQ-NarX-like"/>
    <property type="match status" value="1"/>
</dbReference>
<evidence type="ECO:0000259" key="7">
    <source>
        <dbReference type="Pfam" id="PF02518"/>
    </source>
</evidence>
<evidence type="ECO:0000256" key="2">
    <source>
        <dbReference type="ARBA" id="ARBA00012438"/>
    </source>
</evidence>
<feature type="transmembrane region" description="Helical" evidence="6">
    <location>
        <begin position="132"/>
        <end position="152"/>
    </location>
</feature>
<dbReference type="Proteomes" id="UP001500571">
    <property type="component" value="Unassembled WGS sequence"/>
</dbReference>
<gene>
    <name evidence="8" type="ORF">GCM10009798_13630</name>
</gene>
<evidence type="ECO:0000313" key="8">
    <source>
        <dbReference type="EMBL" id="GAA1955664.1"/>
    </source>
</evidence>
<keyword evidence="4" id="KW-0418">Kinase</keyword>
<dbReference type="EMBL" id="BAAAPB010000001">
    <property type="protein sequence ID" value="GAA1955664.1"/>
    <property type="molecule type" value="Genomic_DNA"/>
</dbReference>
<reference evidence="9" key="1">
    <citation type="journal article" date="2019" name="Int. J. Syst. Evol. Microbiol.">
        <title>The Global Catalogue of Microorganisms (GCM) 10K type strain sequencing project: providing services to taxonomists for standard genome sequencing and annotation.</title>
        <authorList>
            <consortium name="The Broad Institute Genomics Platform"/>
            <consortium name="The Broad Institute Genome Sequencing Center for Infectious Disease"/>
            <person name="Wu L."/>
            <person name="Ma J."/>
        </authorList>
    </citation>
    <scope>NUCLEOTIDE SEQUENCE [LARGE SCALE GENOMIC DNA]</scope>
    <source>
        <strain evidence="9">JCM 15309</strain>
    </source>
</reference>
<feature type="transmembrane region" description="Helical" evidence="6">
    <location>
        <begin position="6"/>
        <end position="25"/>
    </location>
</feature>
<keyword evidence="6" id="KW-1133">Transmembrane helix</keyword>
<dbReference type="Gene3D" id="3.30.565.10">
    <property type="entry name" value="Histidine kinase-like ATPase, C-terminal domain"/>
    <property type="match status" value="1"/>
</dbReference>
<evidence type="ECO:0000256" key="5">
    <source>
        <dbReference type="ARBA" id="ARBA00023012"/>
    </source>
</evidence>
<dbReference type="RefSeq" id="WP_344043727.1">
    <property type="nucleotide sequence ID" value="NZ_BAAAPB010000001.1"/>
</dbReference>
<keyword evidence="5" id="KW-0902">Two-component regulatory system</keyword>
<comment type="caution">
    <text evidence="8">The sequence shown here is derived from an EMBL/GenBank/DDBJ whole genome shotgun (WGS) entry which is preliminary data.</text>
</comment>
<organism evidence="8 9">
    <name type="scientific">Nocardioides panacihumi</name>
    <dbReference type="NCBI Taxonomy" id="400774"/>
    <lineage>
        <taxon>Bacteria</taxon>
        <taxon>Bacillati</taxon>
        <taxon>Actinomycetota</taxon>
        <taxon>Actinomycetes</taxon>
        <taxon>Propionibacteriales</taxon>
        <taxon>Nocardioidaceae</taxon>
        <taxon>Nocardioides</taxon>
    </lineage>
</organism>